<dbReference type="SUPFAM" id="SSF53850">
    <property type="entry name" value="Periplasmic binding protein-like II"/>
    <property type="match status" value="1"/>
</dbReference>
<feature type="compositionally biased region" description="Low complexity" evidence="2">
    <location>
        <begin position="38"/>
        <end position="49"/>
    </location>
</feature>
<dbReference type="GO" id="GO:0030288">
    <property type="term" value="C:outer membrane-bounded periplasmic space"/>
    <property type="evidence" value="ECO:0007669"/>
    <property type="project" value="TreeGrafter"/>
</dbReference>
<gene>
    <name evidence="4" type="ORF">PO878_05025</name>
</gene>
<organism evidence="4 5">
    <name type="scientific">Iamia majanohamensis</name>
    <dbReference type="NCBI Taxonomy" id="467976"/>
    <lineage>
        <taxon>Bacteria</taxon>
        <taxon>Bacillati</taxon>
        <taxon>Actinomycetota</taxon>
        <taxon>Acidimicrobiia</taxon>
        <taxon>Acidimicrobiales</taxon>
        <taxon>Iamiaceae</taxon>
        <taxon>Iamia</taxon>
    </lineage>
</organism>
<feature type="region of interest" description="Disordered" evidence="2">
    <location>
        <begin position="38"/>
        <end position="58"/>
    </location>
</feature>
<sequence>MANTNEPAPASRAGGARRLGLALVALGLLAASACGVGAEPADDATSTTAAGGGGDEPIDIDEVVEASRDEGGRLIVYGNPSPDQWEPVVAAFEEQYPWIEVETFDLGGTEAFQRYLSEEATGATTADVIVNTDGDGWLDMVDRGQVVDYVDPELASLPDIAVAAPGVFAMSVDPLIGVFNTRALPLDEQPTTLAELAEAAEDLDGEIGTIEVENGQAGLGTFGYVDARGEEAWDVLEAIGPHAGVESGNGTLLSKLTSGEYVASFMASGSLRALIDLTDTGDVLNYRYFEDATVLPTRGMAVTAAAGAPSSARLLVNFLLSEEGQTVMCDGGFTPYREGIDCPQDLAAIEEVVGPDNAIVVGYPEALREDDEALEARWNEAFGR</sequence>
<reference evidence="4" key="1">
    <citation type="submission" date="2023-01" db="EMBL/GenBank/DDBJ databases">
        <title>The diversity of Class Acidimicrobiia in South China Sea sediment environments and the proposal of Iamia marina sp. nov., a novel species of the genus Iamia.</title>
        <authorList>
            <person name="He Y."/>
            <person name="Tian X."/>
        </authorList>
    </citation>
    <scope>NUCLEOTIDE SEQUENCE</scope>
    <source>
        <strain evidence="4">DSM 19957</strain>
    </source>
</reference>
<accession>A0AAE9Y7E8</accession>
<dbReference type="Gene3D" id="3.40.190.10">
    <property type="entry name" value="Periplasmic binding protein-like II"/>
    <property type="match status" value="2"/>
</dbReference>
<dbReference type="PANTHER" id="PTHR30006">
    <property type="entry name" value="THIAMINE-BINDING PERIPLASMIC PROTEIN-RELATED"/>
    <property type="match status" value="1"/>
</dbReference>
<evidence type="ECO:0000313" key="4">
    <source>
        <dbReference type="EMBL" id="WCO68085.1"/>
    </source>
</evidence>
<evidence type="ECO:0000256" key="2">
    <source>
        <dbReference type="SAM" id="MobiDB-lite"/>
    </source>
</evidence>
<dbReference type="EMBL" id="CP116942">
    <property type="protein sequence ID" value="WCO68085.1"/>
    <property type="molecule type" value="Genomic_DNA"/>
</dbReference>
<dbReference type="Proteomes" id="UP001216390">
    <property type="component" value="Chromosome"/>
</dbReference>
<dbReference type="InterPro" id="IPR006059">
    <property type="entry name" value="SBP"/>
</dbReference>
<dbReference type="AlphaFoldDB" id="A0AAE9Y7E8"/>
<proteinExistence type="predicted"/>
<evidence type="ECO:0000256" key="3">
    <source>
        <dbReference type="SAM" id="SignalP"/>
    </source>
</evidence>
<name>A0AAE9Y7E8_9ACTN</name>
<protein>
    <submittedName>
        <fullName evidence="4">ABC transporter substrate-binding protein</fullName>
    </submittedName>
</protein>
<evidence type="ECO:0000313" key="5">
    <source>
        <dbReference type="Proteomes" id="UP001216390"/>
    </source>
</evidence>
<keyword evidence="1 3" id="KW-0732">Signal</keyword>
<feature type="chain" id="PRO_5042243547" evidence="3">
    <location>
        <begin position="39"/>
        <end position="384"/>
    </location>
</feature>
<dbReference type="Pfam" id="PF13416">
    <property type="entry name" value="SBP_bac_8"/>
    <property type="match status" value="1"/>
</dbReference>
<feature type="signal peptide" evidence="3">
    <location>
        <begin position="1"/>
        <end position="38"/>
    </location>
</feature>
<keyword evidence="5" id="KW-1185">Reference proteome</keyword>
<dbReference type="RefSeq" id="WP_272737602.1">
    <property type="nucleotide sequence ID" value="NZ_CP116942.1"/>
</dbReference>
<dbReference type="PANTHER" id="PTHR30006:SF25">
    <property type="entry name" value="PHOSPHOGLYCERATE TRANSPORT REGULATORY PROTEIN PGTC"/>
    <property type="match status" value="1"/>
</dbReference>
<evidence type="ECO:0000256" key="1">
    <source>
        <dbReference type="ARBA" id="ARBA00022729"/>
    </source>
</evidence>
<dbReference type="KEGG" id="ima:PO878_05025"/>